<dbReference type="GO" id="GO:0008270">
    <property type="term" value="F:zinc ion binding"/>
    <property type="evidence" value="ECO:0007669"/>
    <property type="project" value="UniProtKB-UniRule"/>
</dbReference>
<feature type="binding site" evidence="10">
    <location>
        <position position="174"/>
    </location>
    <ligand>
        <name>substrate</name>
    </ligand>
</feature>
<feature type="binding site" evidence="10">
    <location>
        <begin position="51"/>
        <end position="53"/>
    </location>
    <ligand>
        <name>substrate</name>
    </ligand>
</feature>
<comment type="function">
    <text evidence="2 10">Catalyzes the isomerization of sedoheptulose 7-phosphate in D-glycero-D-manno-heptose 7-phosphate.</text>
</comment>
<comment type="cofactor">
    <cofactor evidence="10">
        <name>Zn(2+)</name>
        <dbReference type="ChEBI" id="CHEBI:29105"/>
    </cofactor>
    <text evidence="10">Binds 1 zinc ion per subunit.</text>
</comment>
<reference evidence="12 13" key="1">
    <citation type="submission" date="2018-04" db="EMBL/GenBank/DDBJ databases">
        <title>Thalassorhabdus spongiae gen. nov., sp. nov., isolated from a marine sponge in South-West Iceland.</title>
        <authorList>
            <person name="Knobloch S."/>
            <person name="Daussin A."/>
            <person name="Johannsson R."/>
            <person name="Marteinsson V.T."/>
        </authorList>
    </citation>
    <scope>NUCLEOTIDE SEQUENCE [LARGE SCALE GENOMIC DNA]</scope>
    <source>
        <strain evidence="12 13">Hp12</strain>
    </source>
</reference>
<dbReference type="AlphaFoldDB" id="A0A2V1H090"/>
<accession>A0A2V1H090</accession>
<sequence>MDLTERIRQSFSDSIQAKIVAADEISEPIAAAADLMVQCLIDGKKIVSCGNGGSTSNAQLFTAGLLNRFETERPSLPAMTLTSELATITAIGNDYGFSEIFAKQLRALGQEGDILLAISTSGDSANLVEVIEAAHEREMVVIALTGKTGGEMAERLSDNDVEIRVPCDSTPRIQEVHMLVIHSLCDLIDNCLFGFE</sequence>
<dbReference type="InterPro" id="IPR035461">
    <property type="entry name" value="GmhA/DiaA"/>
</dbReference>
<evidence type="ECO:0000313" key="12">
    <source>
        <dbReference type="EMBL" id="PVZ71883.1"/>
    </source>
</evidence>
<dbReference type="CDD" id="cd05006">
    <property type="entry name" value="SIS_GmhA"/>
    <property type="match status" value="1"/>
</dbReference>
<feature type="binding site" evidence="10">
    <location>
        <begin position="119"/>
        <end position="121"/>
    </location>
    <ligand>
        <name>substrate</name>
    </ligand>
</feature>
<dbReference type="RefSeq" id="WP_116685472.1">
    <property type="nucleotide sequence ID" value="NZ_CAWNYD010000001.1"/>
</dbReference>
<dbReference type="Proteomes" id="UP000244906">
    <property type="component" value="Unassembled WGS sequence"/>
</dbReference>
<evidence type="ECO:0000256" key="1">
    <source>
        <dbReference type="ARBA" id="ARBA00000348"/>
    </source>
</evidence>
<name>A0A2V1H090_9GAMM</name>
<evidence type="ECO:0000256" key="9">
    <source>
        <dbReference type="ARBA" id="ARBA00023277"/>
    </source>
</evidence>
<dbReference type="EMBL" id="QDDL01000001">
    <property type="protein sequence ID" value="PVZ71883.1"/>
    <property type="molecule type" value="Genomic_DNA"/>
</dbReference>
<evidence type="ECO:0000256" key="10">
    <source>
        <dbReference type="HAMAP-Rule" id="MF_00067"/>
    </source>
</evidence>
<evidence type="ECO:0000256" key="5">
    <source>
        <dbReference type="ARBA" id="ARBA00022490"/>
    </source>
</evidence>
<dbReference type="GO" id="GO:0005975">
    <property type="term" value="P:carbohydrate metabolic process"/>
    <property type="evidence" value="ECO:0007669"/>
    <property type="project" value="UniProtKB-UniRule"/>
</dbReference>
<dbReference type="InterPro" id="IPR046348">
    <property type="entry name" value="SIS_dom_sf"/>
</dbReference>
<evidence type="ECO:0000313" key="13">
    <source>
        <dbReference type="Proteomes" id="UP000244906"/>
    </source>
</evidence>
<proteinExistence type="inferred from homology"/>
<comment type="pathway">
    <text evidence="10">Carbohydrate biosynthesis; D-glycero-D-manno-heptose 7-phosphate biosynthesis; D-glycero-alpha-D-manno-heptose 7-phosphate and D-glycero-beta-D-manno-heptose 7-phosphate from sedoheptulose 7-phosphate: step 1/1.</text>
</comment>
<feature type="domain" description="SIS" evidence="11">
    <location>
        <begin position="36"/>
        <end position="196"/>
    </location>
</feature>
<dbReference type="PROSITE" id="PS51464">
    <property type="entry name" value="SIS"/>
    <property type="match status" value="1"/>
</dbReference>
<dbReference type="OrthoDB" id="9810929at2"/>
<feature type="binding site" evidence="10">
    <location>
        <position position="174"/>
    </location>
    <ligand>
        <name>Zn(2+)</name>
        <dbReference type="ChEBI" id="CHEBI:29105"/>
    </ligand>
</feature>
<comment type="miscellaneous">
    <text evidence="10">The reaction produces a racemic mixture of D-glycero-alpha-D-manno-heptose 7-phosphate and D-glycero-beta-D-manno-heptose 7-phosphate.</text>
</comment>
<comment type="catalytic activity">
    <reaction evidence="1 10">
        <text>2 D-sedoheptulose 7-phosphate = D-glycero-alpha-D-manno-heptose 7-phosphate + D-glycero-beta-D-manno-heptose 7-phosphate</text>
        <dbReference type="Rhea" id="RHEA:27489"/>
        <dbReference type="ChEBI" id="CHEBI:57483"/>
        <dbReference type="ChEBI" id="CHEBI:60203"/>
        <dbReference type="ChEBI" id="CHEBI:60204"/>
        <dbReference type="EC" id="5.3.1.28"/>
    </reaction>
</comment>
<gene>
    <name evidence="10" type="primary">gmhA</name>
    <name evidence="12" type="ORF">DC094_02350</name>
</gene>
<dbReference type="InterPro" id="IPR001347">
    <property type="entry name" value="SIS_dom"/>
</dbReference>
<comment type="similarity">
    <text evidence="4 10">Belongs to the SIS family. GmhA subfamily.</text>
</comment>
<evidence type="ECO:0000256" key="2">
    <source>
        <dbReference type="ARBA" id="ARBA00003172"/>
    </source>
</evidence>
<dbReference type="EC" id="5.3.1.28" evidence="10"/>
<comment type="caution">
    <text evidence="10">Lacks conserved residue(s) required for the propagation of feature annotation.</text>
</comment>
<keyword evidence="7 10" id="KW-0862">Zinc</keyword>
<comment type="subcellular location">
    <subcellularLocation>
        <location evidence="3 10">Cytoplasm</location>
    </subcellularLocation>
</comment>
<feature type="binding site" evidence="10">
    <location>
        <begin position="93"/>
        <end position="94"/>
    </location>
    <ligand>
        <name>substrate</name>
    </ligand>
</feature>
<protein>
    <recommendedName>
        <fullName evidence="10">Phosphoheptose isomerase</fullName>
        <ecNumber evidence="10">5.3.1.28</ecNumber>
    </recommendedName>
    <alternativeName>
        <fullName evidence="10">Sedoheptulose 7-phosphate isomerase</fullName>
    </alternativeName>
</protein>
<keyword evidence="9 10" id="KW-0119">Carbohydrate metabolism</keyword>
<evidence type="ECO:0000259" key="11">
    <source>
        <dbReference type="PROSITE" id="PS51464"/>
    </source>
</evidence>
<dbReference type="PANTHER" id="PTHR30390">
    <property type="entry name" value="SEDOHEPTULOSE 7-PHOSPHATE ISOMERASE / DNAA INITIATOR-ASSOCIATING FACTOR FOR REPLICATION INITIATION"/>
    <property type="match status" value="1"/>
</dbReference>
<evidence type="ECO:0000256" key="8">
    <source>
        <dbReference type="ARBA" id="ARBA00023235"/>
    </source>
</evidence>
<dbReference type="GO" id="GO:2001061">
    <property type="term" value="P:D-glycero-D-manno-heptose 7-phosphate biosynthetic process"/>
    <property type="evidence" value="ECO:0007669"/>
    <property type="project" value="UniProtKB-UniPathway"/>
</dbReference>
<keyword evidence="13" id="KW-1185">Reference proteome</keyword>
<evidence type="ECO:0000256" key="4">
    <source>
        <dbReference type="ARBA" id="ARBA00009894"/>
    </source>
</evidence>
<dbReference type="NCBIfam" id="NF010546">
    <property type="entry name" value="PRK13936.1"/>
    <property type="match status" value="1"/>
</dbReference>
<dbReference type="GO" id="GO:0097367">
    <property type="term" value="F:carbohydrate derivative binding"/>
    <property type="evidence" value="ECO:0007669"/>
    <property type="project" value="InterPro"/>
</dbReference>
<dbReference type="UniPathway" id="UPA00041">
    <property type="reaction ID" value="UER00436"/>
</dbReference>
<keyword evidence="5 10" id="KW-0963">Cytoplasm</keyword>
<feature type="binding site" evidence="10">
    <location>
        <position position="182"/>
    </location>
    <ligand>
        <name>Zn(2+)</name>
        <dbReference type="ChEBI" id="CHEBI:29105"/>
    </ligand>
</feature>
<dbReference type="GO" id="GO:0005737">
    <property type="term" value="C:cytoplasm"/>
    <property type="evidence" value="ECO:0007669"/>
    <property type="project" value="UniProtKB-SubCell"/>
</dbReference>
<evidence type="ECO:0000256" key="7">
    <source>
        <dbReference type="ARBA" id="ARBA00022833"/>
    </source>
</evidence>
<dbReference type="HAMAP" id="MF_00067">
    <property type="entry name" value="GmhA"/>
    <property type="match status" value="1"/>
</dbReference>
<dbReference type="GO" id="GO:0008968">
    <property type="term" value="F:D-sedoheptulose 7-phosphate isomerase activity"/>
    <property type="evidence" value="ECO:0007669"/>
    <property type="project" value="UniProtKB-UniRule"/>
</dbReference>
<organism evidence="12 13">
    <name type="scientific">Pelagibaculum spongiae</name>
    <dbReference type="NCBI Taxonomy" id="2080658"/>
    <lineage>
        <taxon>Bacteria</taxon>
        <taxon>Pseudomonadati</taxon>
        <taxon>Pseudomonadota</taxon>
        <taxon>Gammaproteobacteria</taxon>
        <taxon>Oceanospirillales</taxon>
        <taxon>Pelagibaculum</taxon>
    </lineage>
</organism>
<keyword evidence="8 10" id="KW-0413">Isomerase</keyword>
<keyword evidence="6 10" id="KW-0479">Metal-binding</keyword>
<dbReference type="Pfam" id="PF13580">
    <property type="entry name" value="SIS_2"/>
    <property type="match status" value="1"/>
</dbReference>
<evidence type="ECO:0000256" key="3">
    <source>
        <dbReference type="ARBA" id="ARBA00004496"/>
    </source>
</evidence>
<dbReference type="PANTHER" id="PTHR30390:SF6">
    <property type="entry name" value="DNAA INITIATOR-ASSOCIATING PROTEIN DIAA"/>
    <property type="match status" value="1"/>
</dbReference>
<dbReference type="InterPro" id="IPR050099">
    <property type="entry name" value="SIS_GmhA/DiaA_subfam"/>
</dbReference>
<comment type="caution">
    <text evidence="12">The sequence shown here is derived from an EMBL/GenBank/DDBJ whole genome shotgun (WGS) entry which is preliminary data.</text>
</comment>
<feature type="binding site" evidence="10">
    <location>
        <position position="124"/>
    </location>
    <ligand>
        <name>substrate</name>
    </ligand>
</feature>
<comment type="subunit">
    <text evidence="10">Homotetramer.</text>
</comment>
<evidence type="ECO:0000256" key="6">
    <source>
        <dbReference type="ARBA" id="ARBA00022723"/>
    </source>
</evidence>
<dbReference type="InterPro" id="IPR004515">
    <property type="entry name" value="Phosphoheptose_Isoase"/>
</dbReference>
<dbReference type="SUPFAM" id="SSF53697">
    <property type="entry name" value="SIS domain"/>
    <property type="match status" value="1"/>
</dbReference>
<dbReference type="Gene3D" id="3.40.50.10490">
    <property type="entry name" value="Glucose-6-phosphate isomerase like protein, domain 1"/>
    <property type="match status" value="1"/>
</dbReference>